<dbReference type="EMBL" id="JBBWSC010000011">
    <property type="protein sequence ID" value="MEL0538985.1"/>
    <property type="molecule type" value="Genomic_DNA"/>
</dbReference>
<protein>
    <submittedName>
        <fullName evidence="3">Carbon-nitrogen family hydrolase</fullName>
    </submittedName>
</protein>
<dbReference type="PROSITE" id="PS50263">
    <property type="entry name" value="CN_HYDROLASE"/>
    <property type="match status" value="1"/>
</dbReference>
<keyword evidence="4" id="KW-1185">Reference proteome</keyword>
<dbReference type="CDD" id="cd07583">
    <property type="entry name" value="nitrilase_5"/>
    <property type="match status" value="1"/>
</dbReference>
<name>A0ABU9EZV1_9STAP</name>
<accession>A0ABU9EZV1</accession>
<feature type="domain" description="CN hydrolase" evidence="2">
    <location>
        <begin position="1"/>
        <end position="241"/>
    </location>
</feature>
<comment type="caution">
    <text evidence="3">The sequence shown here is derived from an EMBL/GenBank/DDBJ whole genome shotgun (WGS) entry which is preliminary data.</text>
</comment>
<reference evidence="3 4" key="1">
    <citation type="submission" date="2024-04" db="EMBL/GenBank/DDBJ databases">
        <title>Staphylococcus debuckii a clinical isolate.</title>
        <authorList>
            <person name="Magnan C."/>
            <person name="Plumet L."/>
            <person name="Morsli M."/>
            <person name="Molle V."/>
            <person name="Lavigne J.-P."/>
        </authorList>
    </citation>
    <scope>NUCLEOTIDE SEQUENCE [LARGE SCALE GENOMIC DNA]</scope>
    <source>
        <strain evidence="3 4">NSD001</strain>
    </source>
</reference>
<evidence type="ECO:0000313" key="4">
    <source>
        <dbReference type="Proteomes" id="UP001380601"/>
    </source>
</evidence>
<proteinExistence type="inferred from homology"/>
<evidence type="ECO:0000256" key="1">
    <source>
        <dbReference type="ARBA" id="ARBA00010613"/>
    </source>
</evidence>
<dbReference type="PANTHER" id="PTHR23088">
    <property type="entry name" value="NITRILASE-RELATED"/>
    <property type="match status" value="1"/>
</dbReference>
<dbReference type="SUPFAM" id="SSF56317">
    <property type="entry name" value="Carbon-nitrogen hydrolase"/>
    <property type="match status" value="1"/>
</dbReference>
<evidence type="ECO:0000259" key="2">
    <source>
        <dbReference type="PROSITE" id="PS50263"/>
    </source>
</evidence>
<sequence length="266" mass="30316">MKIQLFQFNIQPADTKANQKKIEALFSEQLDSDTEIAVIPEMWNNSYALDKLEQLADQDLQQNFPFIQKLSQQYNVTIVAGSVSNSRNQQVYNTAFTVSNTGELLYQYDKIHLVPMLDEHLFLNGGQEVPYAFQLARNVKASQIICYDLRFPEIARHPAVNGADILFYVAEWPKARLNHWRTLLQSRAIENDSFIVACNSCGFEKDGGTEYAGHSMVINPNGDILAEAGEQEETLTVDINLAEVTKQRENIPVFENRKPSLYKYDN</sequence>
<dbReference type="PANTHER" id="PTHR23088:SF27">
    <property type="entry name" value="DEAMINATED GLUTATHIONE AMIDASE"/>
    <property type="match status" value="1"/>
</dbReference>
<dbReference type="InterPro" id="IPR036526">
    <property type="entry name" value="C-N_Hydrolase_sf"/>
</dbReference>
<evidence type="ECO:0000313" key="3">
    <source>
        <dbReference type="EMBL" id="MEL0538985.1"/>
    </source>
</evidence>
<dbReference type="Proteomes" id="UP001380601">
    <property type="component" value="Unassembled WGS sequence"/>
</dbReference>
<dbReference type="RefSeq" id="WP_341612211.1">
    <property type="nucleotide sequence ID" value="NZ_JBBWSC010000011.1"/>
</dbReference>
<gene>
    <name evidence="3" type="ORF">AADA34_09710</name>
</gene>
<dbReference type="InterPro" id="IPR003010">
    <property type="entry name" value="C-N_Hydrolase"/>
</dbReference>
<dbReference type="Gene3D" id="3.60.110.10">
    <property type="entry name" value="Carbon-nitrogen hydrolase"/>
    <property type="match status" value="1"/>
</dbReference>
<comment type="similarity">
    <text evidence="1">Belongs to the carbon-nitrogen hydrolase superfamily. NIT1/NIT2 family.</text>
</comment>
<keyword evidence="3" id="KW-0378">Hydrolase</keyword>
<organism evidence="3 4">
    <name type="scientific">Staphylococcus debuckii</name>
    <dbReference type="NCBI Taxonomy" id="2044912"/>
    <lineage>
        <taxon>Bacteria</taxon>
        <taxon>Bacillati</taxon>
        <taxon>Bacillota</taxon>
        <taxon>Bacilli</taxon>
        <taxon>Bacillales</taxon>
        <taxon>Staphylococcaceae</taxon>
        <taxon>Staphylococcus</taxon>
    </lineage>
</organism>
<dbReference type="Pfam" id="PF00795">
    <property type="entry name" value="CN_hydrolase"/>
    <property type="match status" value="1"/>
</dbReference>
<dbReference type="GO" id="GO:0016787">
    <property type="term" value="F:hydrolase activity"/>
    <property type="evidence" value="ECO:0007669"/>
    <property type="project" value="UniProtKB-KW"/>
</dbReference>